<evidence type="ECO:0000313" key="2">
    <source>
        <dbReference type="Proteomes" id="UP000449710"/>
    </source>
</evidence>
<proteinExistence type="predicted"/>
<gene>
    <name evidence="1" type="ORF">ISALK_02200</name>
</gene>
<organism evidence="1 2">
    <name type="scientific">Isachenkonia alkalipeptolytica</name>
    <dbReference type="NCBI Taxonomy" id="2565777"/>
    <lineage>
        <taxon>Bacteria</taxon>
        <taxon>Bacillati</taxon>
        <taxon>Bacillota</taxon>
        <taxon>Clostridia</taxon>
        <taxon>Eubacteriales</taxon>
        <taxon>Clostridiaceae</taxon>
        <taxon>Isachenkonia</taxon>
    </lineage>
</organism>
<sequence>MLRGIAKLLLLIILVFMATGFPIYFDRMDAESFWERASSRIESPEDPESPEANGTLYFHHDLERQSEESFLLHMTIENRGEAVNFQEDLVDLTITHGGQQLKSLNLNDFNIDIPFGETIDPEETIEFSIELDRRSLGLPYESYVLEVQPRSDLAPLDAEDLELAFSFEENFTYLPAIPDIPGSETALTLYFPTSMEDYSVPVTRIIPYTSMQIRATVDGLFDGPQEELGLTVPEEGIMPPWRNLAFDNGLATINLSEDLEDFDEDATLGQQAYRAYAYSVNATSFTDRVQFTFDRRTREEAFGGFAVEDPVTLPEGPVMYFGYETDTERFLLVPRYLQEDPPFVENQNYYNEDFELEDPQGFYQLLSYAGHPDYYNEQQQPLIKDSVELNSLELEDNTLEITFDEGAMESISQDAEQAMLDGLLLSFTSFSNVDAVVFHITDYEEDSLHHYSIGSPMEAPNHINPEEPRDD</sequence>
<reference evidence="1 2" key="1">
    <citation type="submission" date="2019-04" db="EMBL/GenBank/DDBJ databases">
        <title>Isachenkonia alkalipeptolytica gen. nov. sp. nov. a new anaerobic, alkiliphilic organothrophic bacterium capable to reduce synthesized ferrihydrite isolated from a soda lake.</title>
        <authorList>
            <person name="Toshchakov S.V."/>
            <person name="Zavarzina D.G."/>
            <person name="Zhilina T.N."/>
            <person name="Kostrikina N.A."/>
            <person name="Kublanov I.V."/>
        </authorList>
    </citation>
    <scope>NUCLEOTIDE SEQUENCE [LARGE SCALE GENOMIC DNA]</scope>
    <source>
        <strain evidence="1 2">Z-1701</strain>
    </source>
</reference>
<evidence type="ECO:0000313" key="1">
    <source>
        <dbReference type="EMBL" id="NBG87304.1"/>
    </source>
</evidence>
<name>A0AA43XJ67_9CLOT</name>
<dbReference type="RefSeq" id="WP_160718616.1">
    <property type="nucleotide sequence ID" value="NZ_SUMG01000002.1"/>
</dbReference>
<accession>A0AA43XJ67</accession>
<comment type="caution">
    <text evidence="1">The sequence shown here is derived from an EMBL/GenBank/DDBJ whole genome shotgun (WGS) entry which is preliminary data.</text>
</comment>
<keyword evidence="2" id="KW-1185">Reference proteome</keyword>
<dbReference type="Proteomes" id="UP000449710">
    <property type="component" value="Unassembled WGS sequence"/>
</dbReference>
<protein>
    <submittedName>
        <fullName evidence="1">Uncharacterized protein</fullName>
    </submittedName>
</protein>
<dbReference type="EMBL" id="SUMG01000002">
    <property type="protein sequence ID" value="NBG87304.1"/>
    <property type="molecule type" value="Genomic_DNA"/>
</dbReference>
<dbReference type="AlphaFoldDB" id="A0AA43XJ67"/>